<dbReference type="Proteomes" id="UP000837857">
    <property type="component" value="Chromosome 28"/>
</dbReference>
<evidence type="ECO:0008006" key="4">
    <source>
        <dbReference type="Google" id="ProtNLM"/>
    </source>
</evidence>
<evidence type="ECO:0000256" key="1">
    <source>
        <dbReference type="SAM" id="MobiDB-lite"/>
    </source>
</evidence>
<feature type="region of interest" description="Disordered" evidence="1">
    <location>
        <begin position="49"/>
        <end position="69"/>
    </location>
</feature>
<keyword evidence="3" id="KW-1185">Reference proteome</keyword>
<gene>
    <name evidence="2" type="ORF">IPOD504_LOCUS11468</name>
</gene>
<feature type="compositionally biased region" description="Polar residues" evidence="1">
    <location>
        <begin position="59"/>
        <end position="69"/>
    </location>
</feature>
<organism evidence="2 3">
    <name type="scientific">Iphiclides podalirius</name>
    <name type="common">scarce swallowtail</name>
    <dbReference type="NCBI Taxonomy" id="110791"/>
    <lineage>
        <taxon>Eukaryota</taxon>
        <taxon>Metazoa</taxon>
        <taxon>Ecdysozoa</taxon>
        <taxon>Arthropoda</taxon>
        <taxon>Hexapoda</taxon>
        <taxon>Insecta</taxon>
        <taxon>Pterygota</taxon>
        <taxon>Neoptera</taxon>
        <taxon>Endopterygota</taxon>
        <taxon>Lepidoptera</taxon>
        <taxon>Glossata</taxon>
        <taxon>Ditrysia</taxon>
        <taxon>Papilionoidea</taxon>
        <taxon>Papilionidae</taxon>
        <taxon>Papilioninae</taxon>
        <taxon>Iphiclides</taxon>
    </lineage>
</organism>
<accession>A0ABN8IP09</accession>
<proteinExistence type="predicted"/>
<protein>
    <recommendedName>
        <fullName evidence="4">Secreted protein</fullName>
    </recommendedName>
</protein>
<name>A0ABN8IP09_9NEOP</name>
<reference evidence="2" key="1">
    <citation type="submission" date="2022-03" db="EMBL/GenBank/DDBJ databases">
        <authorList>
            <person name="Martin H S."/>
        </authorList>
    </citation>
    <scope>NUCLEOTIDE SEQUENCE</scope>
</reference>
<evidence type="ECO:0000313" key="2">
    <source>
        <dbReference type="EMBL" id="CAH2061804.1"/>
    </source>
</evidence>
<feature type="non-terminal residue" evidence="2">
    <location>
        <position position="69"/>
    </location>
</feature>
<evidence type="ECO:0000313" key="3">
    <source>
        <dbReference type="Proteomes" id="UP000837857"/>
    </source>
</evidence>
<dbReference type="EMBL" id="OW152840">
    <property type="protein sequence ID" value="CAH2061804.1"/>
    <property type="molecule type" value="Genomic_DNA"/>
</dbReference>
<sequence length="69" mass="7895">MHDCLCMWTCVAEKPLCAIILHIVYRQKLIWTPTYNRLLNFDTSTSVATSRRNSRPLPAQQTFTSAAIP</sequence>